<accession>A0A4R9J357</accession>
<dbReference type="RefSeq" id="WP_135616082.1">
    <property type="nucleotide sequence ID" value="NZ_JBNURZ010000005.1"/>
</dbReference>
<dbReference type="OrthoDB" id="9979392at2"/>
<evidence type="ECO:0000313" key="1">
    <source>
        <dbReference type="EMBL" id="TGL31326.1"/>
    </source>
</evidence>
<evidence type="ECO:0008006" key="3">
    <source>
        <dbReference type="Google" id="ProtNLM"/>
    </source>
</evidence>
<dbReference type="EMBL" id="RQFY01000007">
    <property type="protein sequence ID" value="TGL31326.1"/>
    <property type="molecule type" value="Genomic_DNA"/>
</dbReference>
<proteinExistence type="predicted"/>
<protein>
    <recommendedName>
        <fullName evidence="3">TonB C-terminal domain-containing protein</fullName>
    </recommendedName>
</protein>
<organism evidence="1 2">
    <name type="scientific">Leptospira koniambonensis</name>
    <dbReference type="NCBI Taxonomy" id="2484950"/>
    <lineage>
        <taxon>Bacteria</taxon>
        <taxon>Pseudomonadati</taxon>
        <taxon>Spirochaetota</taxon>
        <taxon>Spirochaetia</taxon>
        <taxon>Leptospirales</taxon>
        <taxon>Leptospiraceae</taxon>
        <taxon>Leptospira</taxon>
    </lineage>
</organism>
<name>A0A4R9J357_9LEPT</name>
<dbReference type="AlphaFoldDB" id="A0A4R9J357"/>
<reference evidence="1" key="1">
    <citation type="journal article" date="2019" name="PLoS Negl. Trop. Dis.">
        <title>Revisiting the worldwide diversity of Leptospira species in the environment.</title>
        <authorList>
            <person name="Vincent A.T."/>
            <person name="Schiettekatte O."/>
            <person name="Bourhy P."/>
            <person name="Veyrier F.J."/>
            <person name="Picardeau M."/>
        </authorList>
    </citation>
    <scope>NUCLEOTIDE SEQUENCE [LARGE SCALE GENOMIC DNA]</scope>
    <source>
        <strain evidence="1">201800265</strain>
    </source>
</reference>
<gene>
    <name evidence="1" type="ORF">EHQ52_15425</name>
</gene>
<keyword evidence="2" id="KW-1185">Reference proteome</keyword>
<sequence length="84" mass="9310">MKNSINVDHYDSNISGNDTMLKFQFLLSSNGKVIDTVLLCSNTSENINKEILDSVMELNFGTVPKDSLKNGPIFGIAIPYSYSF</sequence>
<comment type="caution">
    <text evidence="1">The sequence shown here is derived from an EMBL/GenBank/DDBJ whole genome shotgun (WGS) entry which is preliminary data.</text>
</comment>
<dbReference type="Proteomes" id="UP000297871">
    <property type="component" value="Unassembled WGS sequence"/>
</dbReference>
<evidence type="ECO:0000313" key="2">
    <source>
        <dbReference type="Proteomes" id="UP000297871"/>
    </source>
</evidence>